<name>A0A2P2MY69_RHIMU</name>
<keyword evidence="1" id="KW-1133">Transmembrane helix</keyword>
<keyword evidence="1" id="KW-0472">Membrane</keyword>
<keyword evidence="1" id="KW-0812">Transmembrane</keyword>
<dbReference type="AlphaFoldDB" id="A0A2P2MY69"/>
<reference evidence="2" key="1">
    <citation type="submission" date="2018-02" db="EMBL/GenBank/DDBJ databases">
        <title>Rhizophora mucronata_Transcriptome.</title>
        <authorList>
            <person name="Meera S.P."/>
            <person name="Sreeshan A."/>
            <person name="Augustine A."/>
        </authorList>
    </citation>
    <scope>NUCLEOTIDE SEQUENCE</scope>
    <source>
        <tissue evidence="2">Leaf</tissue>
    </source>
</reference>
<accession>A0A2P2MY69</accession>
<protein>
    <submittedName>
        <fullName evidence="2">Uncharacterized protein</fullName>
    </submittedName>
</protein>
<organism evidence="2">
    <name type="scientific">Rhizophora mucronata</name>
    <name type="common">Asiatic mangrove</name>
    <dbReference type="NCBI Taxonomy" id="61149"/>
    <lineage>
        <taxon>Eukaryota</taxon>
        <taxon>Viridiplantae</taxon>
        <taxon>Streptophyta</taxon>
        <taxon>Embryophyta</taxon>
        <taxon>Tracheophyta</taxon>
        <taxon>Spermatophyta</taxon>
        <taxon>Magnoliopsida</taxon>
        <taxon>eudicotyledons</taxon>
        <taxon>Gunneridae</taxon>
        <taxon>Pentapetalae</taxon>
        <taxon>rosids</taxon>
        <taxon>fabids</taxon>
        <taxon>Malpighiales</taxon>
        <taxon>Rhizophoraceae</taxon>
        <taxon>Rhizophora</taxon>
    </lineage>
</organism>
<dbReference type="EMBL" id="GGEC01054680">
    <property type="protein sequence ID" value="MBX35164.1"/>
    <property type="molecule type" value="Transcribed_RNA"/>
</dbReference>
<feature type="transmembrane region" description="Helical" evidence="1">
    <location>
        <begin position="35"/>
        <end position="53"/>
    </location>
</feature>
<evidence type="ECO:0000256" key="1">
    <source>
        <dbReference type="SAM" id="Phobius"/>
    </source>
</evidence>
<sequence length="56" mass="6489">MLVSMVGLVVLLQNFLVQMIGLVQCKILEFLLLFSHSFFYASICNYFLLRICWNVG</sequence>
<proteinExistence type="predicted"/>
<evidence type="ECO:0000313" key="2">
    <source>
        <dbReference type="EMBL" id="MBX35164.1"/>
    </source>
</evidence>